<dbReference type="RefSeq" id="WP_114089280.1">
    <property type="nucleotide sequence ID" value="NZ_JPWH01000013.1"/>
</dbReference>
<feature type="region of interest" description="Disordered" evidence="1">
    <location>
        <begin position="179"/>
        <end position="208"/>
    </location>
</feature>
<comment type="caution">
    <text evidence="2">The sequence shown here is derived from an EMBL/GenBank/DDBJ whole genome shotgun (WGS) entry which is preliminary data.</text>
</comment>
<organism evidence="2 3">
    <name type="scientific">Thalassospira profundimaris</name>
    <dbReference type="NCBI Taxonomy" id="502049"/>
    <lineage>
        <taxon>Bacteria</taxon>
        <taxon>Pseudomonadati</taxon>
        <taxon>Pseudomonadota</taxon>
        <taxon>Alphaproteobacteria</taxon>
        <taxon>Rhodospirillales</taxon>
        <taxon>Thalassospiraceae</taxon>
        <taxon>Thalassospira</taxon>
    </lineage>
</organism>
<dbReference type="Proteomes" id="UP000252517">
    <property type="component" value="Unassembled WGS sequence"/>
</dbReference>
<evidence type="ECO:0000256" key="1">
    <source>
        <dbReference type="SAM" id="MobiDB-lite"/>
    </source>
</evidence>
<dbReference type="AlphaFoldDB" id="A0A367X2S4"/>
<dbReference type="OrthoDB" id="9793422at2"/>
<sequence length="417" mass="44192">MSANDTNTAKLTTKPITRGGFPNVVNENFSKVINEAKAGGDALQNFYDSMNQTSDFWGWLATNAQSQDNPFAPGKDKDGNPIMMGSNGNVDMRYGAFYRGNTMAASADAAGDSDNPPVVGVATIQTGNTTNALSKTMSFAVSVAGLPAGIVLSQKLFADLLKPLYGNMKTWLTKNAETIQEESSVEDPAVDPEEAADDALSDASEAAEEVGGELAEEGVEYATIDWASAGLEVAGMGAIAALPLIVSALGHKMINSVLIINETEYDFAWDIAYQDAGKTSVSPKTDNGKIIPQLSYYTDMWGDETSVKCAYEASFQFINSSDLGSIGNLITLTPKSGSSTPANLVISIPWDGENTVWVGESSGSAKDTYDANSQSNGKLSVTHDFDCYSVTAAISKLDGETKGQYFYGVLVHITPKQ</sequence>
<name>A0A367X2S4_9PROT</name>
<reference evidence="2 3" key="1">
    <citation type="submission" date="2014-07" db="EMBL/GenBank/DDBJ databases">
        <title>Draft genome sequence of Thalassospira profundimaris S25-3-2.</title>
        <authorList>
            <person name="Lai Q."/>
            <person name="Shao Z."/>
        </authorList>
    </citation>
    <scope>NUCLEOTIDE SEQUENCE [LARGE SCALE GENOMIC DNA]</scope>
    <source>
        <strain evidence="2 3">S25-3-2</strain>
    </source>
</reference>
<accession>A0A367X2S4</accession>
<evidence type="ECO:0000313" key="3">
    <source>
        <dbReference type="Proteomes" id="UP000252517"/>
    </source>
</evidence>
<evidence type="ECO:0000313" key="2">
    <source>
        <dbReference type="EMBL" id="RCK47051.1"/>
    </source>
</evidence>
<proteinExistence type="predicted"/>
<protein>
    <submittedName>
        <fullName evidence="2">Uncharacterized protein</fullName>
    </submittedName>
</protein>
<dbReference type="EMBL" id="JPWH01000013">
    <property type="protein sequence ID" value="RCK47051.1"/>
    <property type="molecule type" value="Genomic_DNA"/>
</dbReference>
<gene>
    <name evidence="2" type="ORF">TH25_16175</name>
</gene>